<feature type="domain" description="PAC" evidence="8">
    <location>
        <begin position="211"/>
        <end position="263"/>
    </location>
</feature>
<dbReference type="RefSeq" id="WP_182513620.1">
    <property type="nucleotide sequence ID" value="NZ_JACJIQ010000012.1"/>
</dbReference>
<name>A0A839GNI1_9BACT</name>
<dbReference type="SUPFAM" id="SSF55785">
    <property type="entry name" value="PYP-like sensor domain (PAS domain)"/>
    <property type="match status" value="3"/>
</dbReference>
<dbReference type="InterPro" id="IPR013656">
    <property type="entry name" value="PAS_4"/>
</dbReference>
<dbReference type="Pfam" id="PF08447">
    <property type="entry name" value="PAS_3"/>
    <property type="match status" value="1"/>
</dbReference>
<dbReference type="GO" id="GO:0004673">
    <property type="term" value="F:protein histidine kinase activity"/>
    <property type="evidence" value="ECO:0007669"/>
    <property type="project" value="UniProtKB-EC"/>
</dbReference>
<dbReference type="Gene3D" id="3.30.450.20">
    <property type="entry name" value="PAS domain"/>
    <property type="match status" value="3"/>
</dbReference>
<evidence type="ECO:0000313" key="10">
    <source>
        <dbReference type="Proteomes" id="UP000563094"/>
    </source>
</evidence>
<protein>
    <recommendedName>
        <fullName evidence="2">histidine kinase</fullName>
        <ecNumber evidence="2">2.7.13.3</ecNumber>
    </recommendedName>
</protein>
<keyword evidence="4" id="KW-0808">Transferase</keyword>
<proteinExistence type="predicted"/>
<dbReference type="SMART" id="SM00086">
    <property type="entry name" value="PAC"/>
    <property type="match status" value="2"/>
</dbReference>
<evidence type="ECO:0000259" key="7">
    <source>
        <dbReference type="PROSITE" id="PS50112"/>
    </source>
</evidence>
<dbReference type="PROSITE" id="PS50112">
    <property type="entry name" value="PAS"/>
    <property type="match status" value="1"/>
</dbReference>
<feature type="domain" description="PAS" evidence="7">
    <location>
        <begin position="138"/>
        <end position="208"/>
    </location>
</feature>
<dbReference type="InterPro" id="IPR035965">
    <property type="entry name" value="PAS-like_dom_sf"/>
</dbReference>
<evidence type="ECO:0000259" key="8">
    <source>
        <dbReference type="PROSITE" id="PS50113"/>
    </source>
</evidence>
<dbReference type="FunFam" id="3.30.450.20:FF:000099">
    <property type="entry name" value="Sensory box sensor histidine kinase"/>
    <property type="match status" value="1"/>
</dbReference>
<evidence type="ECO:0000313" key="9">
    <source>
        <dbReference type="EMBL" id="MBA9078369.1"/>
    </source>
</evidence>
<accession>A0A839GNI1</accession>
<dbReference type="PANTHER" id="PTHR43304:SF1">
    <property type="entry name" value="PAC DOMAIN-CONTAINING PROTEIN"/>
    <property type="match status" value="1"/>
</dbReference>
<keyword evidence="6" id="KW-0175">Coiled coil</keyword>
<dbReference type="AlphaFoldDB" id="A0A839GNI1"/>
<organism evidence="9 10">
    <name type="scientific">Rufibacter quisquiliarum</name>
    <dbReference type="NCBI Taxonomy" id="1549639"/>
    <lineage>
        <taxon>Bacteria</taxon>
        <taxon>Pseudomonadati</taxon>
        <taxon>Bacteroidota</taxon>
        <taxon>Cytophagia</taxon>
        <taxon>Cytophagales</taxon>
        <taxon>Hymenobacteraceae</taxon>
        <taxon>Rufibacter</taxon>
    </lineage>
</organism>
<dbReference type="PANTHER" id="PTHR43304">
    <property type="entry name" value="PHYTOCHROME-LIKE PROTEIN CPH1"/>
    <property type="match status" value="1"/>
</dbReference>
<comment type="catalytic activity">
    <reaction evidence="1">
        <text>ATP + protein L-histidine = ADP + protein N-phospho-L-histidine.</text>
        <dbReference type="EC" id="2.7.13.3"/>
    </reaction>
</comment>
<dbReference type="NCBIfam" id="TIGR00229">
    <property type="entry name" value="sensory_box"/>
    <property type="match status" value="1"/>
</dbReference>
<dbReference type="InterPro" id="IPR000700">
    <property type="entry name" value="PAS-assoc_C"/>
</dbReference>
<comment type="caution">
    <text evidence="9">The sequence shown here is derived from an EMBL/GenBank/DDBJ whole genome shotgun (WGS) entry which is preliminary data.</text>
</comment>
<dbReference type="CDD" id="cd00130">
    <property type="entry name" value="PAS"/>
    <property type="match status" value="1"/>
</dbReference>
<keyword evidence="5" id="KW-0418">Kinase</keyword>
<evidence type="ECO:0000256" key="5">
    <source>
        <dbReference type="ARBA" id="ARBA00022777"/>
    </source>
</evidence>
<dbReference type="EMBL" id="JACJIQ010000012">
    <property type="protein sequence ID" value="MBA9078369.1"/>
    <property type="molecule type" value="Genomic_DNA"/>
</dbReference>
<gene>
    <name evidence="9" type="ORF">FHS90_003095</name>
</gene>
<reference evidence="9 10" key="1">
    <citation type="submission" date="2020-08" db="EMBL/GenBank/DDBJ databases">
        <title>Genomic Encyclopedia of Type Strains, Phase IV (KMG-IV): sequencing the most valuable type-strain genomes for metagenomic binning, comparative biology and taxonomic classification.</title>
        <authorList>
            <person name="Goeker M."/>
        </authorList>
    </citation>
    <scope>NUCLEOTIDE SEQUENCE [LARGE SCALE GENOMIC DNA]</scope>
    <source>
        <strain evidence="9 10">DSM 29854</strain>
    </source>
</reference>
<keyword evidence="3" id="KW-0597">Phosphoprotein</keyword>
<dbReference type="PROSITE" id="PS50113">
    <property type="entry name" value="PAC"/>
    <property type="match status" value="2"/>
</dbReference>
<dbReference type="EC" id="2.7.13.3" evidence="2"/>
<dbReference type="SMART" id="SM00091">
    <property type="entry name" value="PAS"/>
    <property type="match status" value="3"/>
</dbReference>
<dbReference type="Proteomes" id="UP000563094">
    <property type="component" value="Unassembled WGS sequence"/>
</dbReference>
<keyword evidence="10" id="KW-1185">Reference proteome</keyword>
<evidence type="ECO:0000256" key="6">
    <source>
        <dbReference type="SAM" id="Coils"/>
    </source>
</evidence>
<dbReference type="InterPro" id="IPR013655">
    <property type="entry name" value="PAS_fold_3"/>
</dbReference>
<evidence type="ECO:0000256" key="4">
    <source>
        <dbReference type="ARBA" id="ARBA00022679"/>
    </source>
</evidence>
<evidence type="ECO:0000256" key="2">
    <source>
        <dbReference type="ARBA" id="ARBA00012438"/>
    </source>
</evidence>
<feature type="domain" description="PAC" evidence="8">
    <location>
        <begin position="80"/>
        <end position="137"/>
    </location>
</feature>
<evidence type="ECO:0000256" key="1">
    <source>
        <dbReference type="ARBA" id="ARBA00000085"/>
    </source>
</evidence>
<dbReference type="InterPro" id="IPR001610">
    <property type="entry name" value="PAC"/>
</dbReference>
<dbReference type="InterPro" id="IPR000014">
    <property type="entry name" value="PAS"/>
</dbReference>
<evidence type="ECO:0000256" key="3">
    <source>
        <dbReference type="ARBA" id="ARBA00022553"/>
    </source>
</evidence>
<feature type="coiled-coil region" evidence="6">
    <location>
        <begin position="261"/>
        <end position="295"/>
    </location>
</feature>
<dbReference type="InterPro" id="IPR052162">
    <property type="entry name" value="Sensor_kinase/Photoreceptor"/>
</dbReference>
<dbReference type="Pfam" id="PF08448">
    <property type="entry name" value="PAS_4"/>
    <property type="match status" value="2"/>
</dbReference>
<sequence length="418" mass="47696">MDFFDYFINVPENIVVVSPELKILAATNTYLKTTMKTREEILGKVFLKEVYQNPAVSFEENPVVLSIKRAMQTKQVDYLDVLRYDLEKSAADGGGYETRYWEASHTPVLDEAGQVRFVIQNTHDVTERELARQASKINEEKFRFLTDAVPQLIHTNDPEGGCTYVNRRWLDYTGLPAEELLGDKWQQTIHPEDLGQVAQRRQNAMTEHVEYQIELRIKSKDGQYRWHLLRSVPMKDADGSVIMRVGSAHDIHSTKIMVQEMLDTNEQLSALSDQVQQAYQQAEDQRATMEQLIMQAPAVFAILRGPQHRFSLVNPRYQQLFPKRELLGKTVAEALPEVVGQGFIQILDSVFETGQPFVAEEIGITLDWHNTGQQEEAFFTTTYQPLVENGQVAGIIAFGYDVTPAVKLRQELESLKNG</sequence>